<dbReference type="AlphaFoldDB" id="Q9FW61"/>
<dbReference type="GO" id="GO:0006508">
    <property type="term" value="P:proteolysis"/>
    <property type="evidence" value="ECO:0007669"/>
    <property type="project" value="UniProtKB-KW"/>
</dbReference>
<dbReference type="InterPro" id="IPR008580">
    <property type="entry name" value="PPPDE_dom"/>
</dbReference>
<keyword evidence="2" id="KW-0645">Protease</keyword>
<feature type="compositionally biased region" description="Basic and acidic residues" evidence="4">
    <location>
        <begin position="259"/>
        <end position="271"/>
    </location>
</feature>
<feature type="domain" description="PPPDE" evidence="5">
    <location>
        <begin position="81"/>
        <end position="221"/>
    </location>
</feature>
<dbReference type="InterPro" id="IPR042266">
    <property type="entry name" value="PPPDE_sf"/>
</dbReference>
<evidence type="ECO:0000256" key="3">
    <source>
        <dbReference type="ARBA" id="ARBA00022801"/>
    </source>
</evidence>
<dbReference type="SMART" id="SM01179">
    <property type="entry name" value="DUF862"/>
    <property type="match status" value="1"/>
</dbReference>
<dbReference type="Pfam" id="PF05903">
    <property type="entry name" value="Peptidase_C97"/>
    <property type="match status" value="1"/>
</dbReference>
<evidence type="ECO:0000259" key="5">
    <source>
        <dbReference type="PROSITE" id="PS51858"/>
    </source>
</evidence>
<comment type="similarity">
    <text evidence="1">Belongs to the DeSI family.</text>
</comment>
<dbReference type="PROSITE" id="PS51858">
    <property type="entry name" value="PPPDE"/>
    <property type="match status" value="1"/>
</dbReference>
<evidence type="ECO:0000313" key="6">
    <source>
        <dbReference type="EMBL" id="AAG16855.1"/>
    </source>
</evidence>
<organism evidence="6 7">
    <name type="scientific">Oryza sativa subsp. japonica</name>
    <name type="common">Rice</name>
    <dbReference type="NCBI Taxonomy" id="39947"/>
    <lineage>
        <taxon>Eukaryota</taxon>
        <taxon>Viridiplantae</taxon>
        <taxon>Streptophyta</taxon>
        <taxon>Embryophyta</taxon>
        <taxon>Tracheophyta</taxon>
        <taxon>Spermatophyta</taxon>
        <taxon>Magnoliopsida</taxon>
        <taxon>Liliopsida</taxon>
        <taxon>Poales</taxon>
        <taxon>Poaceae</taxon>
        <taxon>BOP clade</taxon>
        <taxon>Oryzoideae</taxon>
        <taxon>Oryzeae</taxon>
        <taxon>Oryzinae</taxon>
        <taxon>Oryza</taxon>
        <taxon>Oryza sativa</taxon>
    </lineage>
</organism>
<evidence type="ECO:0000256" key="2">
    <source>
        <dbReference type="ARBA" id="ARBA00022670"/>
    </source>
</evidence>
<reference evidence="7" key="1">
    <citation type="journal article" date="2005" name="Nature">
        <title>The map-based sequence of the rice genome.</title>
        <authorList>
            <consortium name="International rice genome sequencing project (IRGSP)"/>
            <person name="Matsumoto T."/>
            <person name="Wu J."/>
            <person name="Kanamori H."/>
            <person name="Katayose Y."/>
            <person name="Fujisawa M."/>
            <person name="Namiki N."/>
            <person name="Mizuno H."/>
            <person name="Yamamoto K."/>
            <person name="Antonio B.A."/>
            <person name="Baba T."/>
            <person name="Sakata K."/>
            <person name="Nagamura Y."/>
            <person name="Aoki H."/>
            <person name="Arikawa K."/>
            <person name="Arita K."/>
            <person name="Bito T."/>
            <person name="Chiden Y."/>
            <person name="Fujitsuka N."/>
            <person name="Fukunaka R."/>
            <person name="Hamada M."/>
            <person name="Harada C."/>
            <person name="Hayashi A."/>
            <person name="Hijishita S."/>
            <person name="Honda M."/>
            <person name="Hosokawa S."/>
            <person name="Ichikawa Y."/>
            <person name="Idonuma A."/>
            <person name="Iijima M."/>
            <person name="Ikeda M."/>
            <person name="Ikeno M."/>
            <person name="Ito K."/>
            <person name="Ito S."/>
            <person name="Ito T."/>
            <person name="Ito Y."/>
            <person name="Ito Y."/>
            <person name="Iwabuchi A."/>
            <person name="Kamiya K."/>
            <person name="Karasawa W."/>
            <person name="Kurita K."/>
            <person name="Katagiri S."/>
            <person name="Kikuta A."/>
            <person name="Kobayashi H."/>
            <person name="Kobayashi N."/>
            <person name="Machita K."/>
            <person name="Maehara T."/>
            <person name="Masukawa M."/>
            <person name="Mizubayashi T."/>
            <person name="Mukai Y."/>
            <person name="Nagasaki H."/>
            <person name="Nagata Y."/>
            <person name="Naito S."/>
            <person name="Nakashima M."/>
            <person name="Nakama Y."/>
            <person name="Nakamichi Y."/>
            <person name="Nakamura M."/>
            <person name="Meguro A."/>
            <person name="Negishi M."/>
            <person name="Ohta I."/>
            <person name="Ohta T."/>
            <person name="Okamoto M."/>
            <person name="Ono N."/>
            <person name="Saji S."/>
            <person name="Sakaguchi M."/>
            <person name="Sakai K."/>
            <person name="Shibata M."/>
            <person name="Shimokawa T."/>
            <person name="Song J."/>
            <person name="Takazaki Y."/>
            <person name="Terasawa K."/>
            <person name="Tsugane M."/>
            <person name="Tsuji K."/>
            <person name="Ueda S."/>
            <person name="Waki K."/>
            <person name="Yamagata H."/>
            <person name="Yamamoto M."/>
            <person name="Yamamoto S."/>
            <person name="Yamane H."/>
            <person name="Yoshiki S."/>
            <person name="Yoshihara R."/>
            <person name="Yukawa K."/>
            <person name="Zhong H."/>
            <person name="Yano M."/>
            <person name="Yuan Q."/>
            <person name="Ouyang S."/>
            <person name="Liu J."/>
            <person name="Jones K.M."/>
            <person name="Gansberger K."/>
            <person name="Moffat K."/>
            <person name="Hill J."/>
            <person name="Bera J."/>
            <person name="Fadrosh D."/>
            <person name="Jin S."/>
            <person name="Johri S."/>
            <person name="Kim M."/>
            <person name="Overton L."/>
            <person name="Reardon M."/>
            <person name="Tsitrin T."/>
            <person name="Vuong H."/>
            <person name="Weaver B."/>
            <person name="Ciecko A."/>
            <person name="Tallon L."/>
            <person name="Jackson J."/>
            <person name="Pai G."/>
            <person name="Aken S.V."/>
            <person name="Utterback T."/>
            <person name="Reidmuller S."/>
            <person name="Feldblyum T."/>
            <person name="Hsiao J."/>
            <person name="Zismann V."/>
            <person name="Iobst S."/>
            <person name="de Vazeille A.R."/>
            <person name="Buell C.R."/>
            <person name="Ying K."/>
            <person name="Li Y."/>
            <person name="Lu T."/>
            <person name="Huang Y."/>
            <person name="Zhao Q."/>
            <person name="Feng Q."/>
            <person name="Zhang L."/>
            <person name="Zhu J."/>
            <person name="Weng Q."/>
            <person name="Mu J."/>
            <person name="Lu Y."/>
            <person name="Fan D."/>
            <person name="Liu Y."/>
            <person name="Guan J."/>
            <person name="Zhang Y."/>
            <person name="Yu S."/>
            <person name="Liu X."/>
            <person name="Zhang Y."/>
            <person name="Hong G."/>
            <person name="Han B."/>
            <person name="Choisne N."/>
            <person name="Demange N."/>
            <person name="Orjeda G."/>
            <person name="Samain S."/>
            <person name="Cattolico L."/>
            <person name="Pelletier E."/>
            <person name="Couloux A."/>
            <person name="Segurens B."/>
            <person name="Wincker P."/>
            <person name="D'Hont A."/>
            <person name="Scarpelli C."/>
            <person name="Weissenbach J."/>
            <person name="Salanoubat M."/>
            <person name="Quetier F."/>
            <person name="Yu Y."/>
            <person name="Kim H.R."/>
            <person name="Rambo T."/>
            <person name="Currie J."/>
            <person name="Collura K."/>
            <person name="Luo M."/>
            <person name="Yang T."/>
            <person name="Ammiraju J.S.S."/>
            <person name="Engler F."/>
            <person name="Soderlund C."/>
            <person name="Wing R.A."/>
            <person name="Palmer L.E."/>
            <person name="de la Bastide M."/>
            <person name="Spiegel L."/>
            <person name="Nascimento L."/>
            <person name="Zutavern T."/>
            <person name="O'Shaughnessy A."/>
            <person name="Dike S."/>
            <person name="Dedhia N."/>
            <person name="Preston R."/>
            <person name="Balija V."/>
            <person name="McCombie W.R."/>
            <person name="Chow T."/>
            <person name="Chen H."/>
            <person name="Chung M."/>
            <person name="Chen C."/>
            <person name="Shaw J."/>
            <person name="Wu H."/>
            <person name="Hsiao K."/>
            <person name="Chao Y."/>
            <person name="Chu M."/>
            <person name="Cheng C."/>
            <person name="Hour A."/>
            <person name="Lee P."/>
            <person name="Lin S."/>
            <person name="Lin Y."/>
            <person name="Liou J."/>
            <person name="Liu S."/>
            <person name="Hsing Y."/>
            <person name="Raghuvanshi S."/>
            <person name="Mohanty A."/>
            <person name="Bharti A.K."/>
            <person name="Gaur A."/>
            <person name="Gupta V."/>
            <person name="Kumar D."/>
            <person name="Ravi V."/>
            <person name="Vij S."/>
            <person name="Kapur A."/>
            <person name="Khurana P."/>
            <person name="Khurana P."/>
            <person name="Khurana J.P."/>
            <person name="Tyagi A.K."/>
            <person name="Gaikwad K."/>
            <person name="Singh A."/>
            <person name="Dalal V."/>
            <person name="Srivastava S."/>
            <person name="Dixit A."/>
            <person name="Pal A.K."/>
            <person name="Ghazi I.A."/>
            <person name="Yadav M."/>
            <person name="Pandit A."/>
            <person name="Bhargava A."/>
            <person name="Sureshbabu K."/>
            <person name="Batra K."/>
            <person name="Sharma T.R."/>
            <person name="Mohapatra T."/>
            <person name="Singh N.K."/>
            <person name="Messing J."/>
            <person name="Nelson A.B."/>
            <person name="Fuks G."/>
            <person name="Kavchok S."/>
            <person name="Keizer G."/>
            <person name="Linton E."/>
            <person name="Llaca V."/>
            <person name="Song R."/>
            <person name="Tanyolac B."/>
            <person name="Young S."/>
            <person name="Ho-Il K."/>
            <person name="Hahn J.H."/>
            <person name="Sangsakoo G."/>
            <person name="Vanavichit A."/>
            <person name="de Mattos Luiz.A.T."/>
            <person name="Zimmer P.D."/>
            <person name="Malone G."/>
            <person name="Dellagostin O."/>
            <person name="de Oliveira A.C."/>
            <person name="Bevan M."/>
            <person name="Bancroft I."/>
            <person name="Minx P."/>
            <person name="Cordum H."/>
            <person name="Wilson R."/>
            <person name="Cheng Z."/>
            <person name="Jin W."/>
            <person name="Jiang J."/>
            <person name="Leong S.A."/>
            <person name="Iwama H."/>
            <person name="Gojobori T."/>
            <person name="Itoh T."/>
            <person name="Niimura Y."/>
            <person name="Fujii Y."/>
            <person name="Habara T."/>
            <person name="Sakai H."/>
            <person name="Sato Y."/>
            <person name="Wilson G."/>
            <person name="Kumar K."/>
            <person name="McCouch S."/>
            <person name="Juretic N."/>
            <person name="Hoen D."/>
            <person name="Wright S."/>
            <person name="Bruskiewich R."/>
            <person name="Bureau T."/>
            <person name="Miyao A."/>
            <person name="Hirochika H."/>
            <person name="Nishikawa T."/>
            <person name="Kadowaki K."/>
            <person name="Sugiura M."/>
            <person name="Burr B."/>
            <person name="Sasaki T."/>
        </authorList>
    </citation>
    <scope>NUCLEOTIDE SEQUENCE [LARGE SCALE GENOMIC DNA]</scope>
    <source>
        <strain evidence="7">cv. Nipponbare</strain>
    </source>
</reference>
<sequence>MSAICCNGACGGRVVGTARRPGRRARRCRKLGKGQFYSPSSPLLSSHSPLHATQEILLLRKEQRLSCFRSQSRAKMADDDYPVKLHIYDLSQGMARQLSTTILGKAIEAIWHTGVVVYGKEYFFGGGIQKDHPGRTPYGTPVRVEDLGVTHVPREIFEDFLQDINPRYTPANYNLLSNNCNNFTNEAAQFLVGSAIPSYILELPNEVMNSPIGALILPMIQGLETSLRAGVAPQPPQFKPSPVAAVTATQSPPSGSIHVEPKSTASDKTEVDNNGGGIPPAVQPAPVAAATSPAAVAEASMAPPPPVDPLREAKSRVQEEIKREFAAIMATGAVQAGEAAALATRRVMERHGLRRAAVAGGGMQRG</sequence>
<dbReference type="PANTHER" id="PTHR12378">
    <property type="entry name" value="DESUMOYLATING ISOPEPTIDASE"/>
    <property type="match status" value="1"/>
</dbReference>
<feature type="region of interest" description="Disordered" evidence="4">
    <location>
        <begin position="240"/>
        <end position="282"/>
    </location>
</feature>
<gene>
    <name evidence="6" type="primary">OSJNBb0094K03.5</name>
</gene>
<name>Q9FW61_ORYSJ</name>
<dbReference type="Gene3D" id="3.90.1720.30">
    <property type="entry name" value="PPPDE domains"/>
    <property type="match status" value="1"/>
</dbReference>
<evidence type="ECO:0000256" key="4">
    <source>
        <dbReference type="SAM" id="MobiDB-lite"/>
    </source>
</evidence>
<evidence type="ECO:0000313" key="7">
    <source>
        <dbReference type="Proteomes" id="UP000000763"/>
    </source>
</evidence>
<accession>Q9FW61</accession>
<dbReference type="PANTHER" id="PTHR12378:SF7">
    <property type="entry name" value="DESUMOYLATING ISOPEPTIDASE 1"/>
    <property type="match status" value="1"/>
</dbReference>
<dbReference type="Proteomes" id="UP000000763">
    <property type="component" value="Chromosome 10"/>
</dbReference>
<proteinExistence type="inferred from homology"/>
<dbReference type="GO" id="GO:0008233">
    <property type="term" value="F:peptidase activity"/>
    <property type="evidence" value="ECO:0007669"/>
    <property type="project" value="UniProtKB-KW"/>
</dbReference>
<evidence type="ECO:0000256" key="1">
    <source>
        <dbReference type="ARBA" id="ARBA00008140"/>
    </source>
</evidence>
<reference evidence="7" key="2">
    <citation type="journal article" date="2008" name="Nucleic Acids Res.">
        <title>The rice annotation project database (RAP-DB): 2008 update.</title>
        <authorList>
            <consortium name="The rice annotation project (RAP)"/>
        </authorList>
    </citation>
    <scope>GENOME REANNOTATION</scope>
    <source>
        <strain evidence="7">cv. Nipponbare</strain>
    </source>
</reference>
<dbReference type="EMBL" id="AC069145">
    <property type="protein sequence ID" value="AAG16855.1"/>
    <property type="molecule type" value="Genomic_DNA"/>
</dbReference>
<protein>
    <recommendedName>
        <fullName evidence="5">PPPDE domain-containing protein</fullName>
    </recommendedName>
</protein>
<keyword evidence="3" id="KW-0378">Hydrolase</keyword>